<accession>A0A9P6ECT8</accession>
<keyword evidence="3" id="KW-1185">Reference proteome</keyword>
<protein>
    <submittedName>
        <fullName evidence="2">Uncharacterized protein</fullName>
    </submittedName>
</protein>
<name>A0A9P6ECT8_9AGAR</name>
<dbReference type="OrthoDB" id="2497682at2759"/>
<dbReference type="Proteomes" id="UP000807306">
    <property type="component" value="Unassembled WGS sequence"/>
</dbReference>
<evidence type="ECO:0000313" key="2">
    <source>
        <dbReference type="EMBL" id="KAF9526449.1"/>
    </source>
</evidence>
<sequence length="250" mass="27139">MSLRICPTAWWLFAVALVATQYLDSATPAVAKPIPLPLPLIMADYTPRPFPANRSMAFFSRHDSDLGLSSWSSVNATSDTGFELSRRDSMTGLLSSVEAMNGNADELKTLAAQSGSVDDDDYDYQRNCAAALTSFSQNMEGFQQNFATESASTSDKGHGHYTKNEVLEDMLKKLYNTNKDLLESVTIIVSGVPVVGPILGPIMYQIKCIIIAIQDGLEDATDGTLNGIENILKPFLRTCPASEILDICLG</sequence>
<reference evidence="2" key="1">
    <citation type="submission" date="2020-11" db="EMBL/GenBank/DDBJ databases">
        <authorList>
            <consortium name="DOE Joint Genome Institute"/>
            <person name="Ahrendt S."/>
            <person name="Riley R."/>
            <person name="Andreopoulos W."/>
            <person name="Labutti K."/>
            <person name="Pangilinan J."/>
            <person name="Ruiz-Duenas F.J."/>
            <person name="Barrasa J.M."/>
            <person name="Sanchez-Garcia M."/>
            <person name="Camarero S."/>
            <person name="Miyauchi S."/>
            <person name="Serrano A."/>
            <person name="Linde D."/>
            <person name="Babiker R."/>
            <person name="Drula E."/>
            <person name="Ayuso-Fernandez I."/>
            <person name="Pacheco R."/>
            <person name="Padilla G."/>
            <person name="Ferreira P."/>
            <person name="Barriuso J."/>
            <person name="Kellner H."/>
            <person name="Castanera R."/>
            <person name="Alfaro M."/>
            <person name="Ramirez L."/>
            <person name="Pisabarro A.G."/>
            <person name="Kuo A."/>
            <person name="Tritt A."/>
            <person name="Lipzen A."/>
            <person name="He G."/>
            <person name="Yan M."/>
            <person name="Ng V."/>
            <person name="Cullen D."/>
            <person name="Martin F."/>
            <person name="Rosso M.-N."/>
            <person name="Henrissat B."/>
            <person name="Hibbett D."/>
            <person name="Martinez A.T."/>
            <person name="Grigoriev I.V."/>
        </authorList>
    </citation>
    <scope>NUCLEOTIDE SEQUENCE</scope>
    <source>
        <strain evidence="2">CBS 506.95</strain>
    </source>
</reference>
<organism evidence="2 3">
    <name type="scientific">Crepidotus variabilis</name>
    <dbReference type="NCBI Taxonomy" id="179855"/>
    <lineage>
        <taxon>Eukaryota</taxon>
        <taxon>Fungi</taxon>
        <taxon>Dikarya</taxon>
        <taxon>Basidiomycota</taxon>
        <taxon>Agaricomycotina</taxon>
        <taxon>Agaricomycetes</taxon>
        <taxon>Agaricomycetidae</taxon>
        <taxon>Agaricales</taxon>
        <taxon>Agaricineae</taxon>
        <taxon>Crepidotaceae</taxon>
        <taxon>Crepidotus</taxon>
    </lineage>
</organism>
<dbReference type="EMBL" id="MU157871">
    <property type="protein sequence ID" value="KAF9526449.1"/>
    <property type="molecule type" value="Genomic_DNA"/>
</dbReference>
<keyword evidence="1" id="KW-0732">Signal</keyword>
<proteinExistence type="predicted"/>
<feature type="chain" id="PRO_5040350845" evidence="1">
    <location>
        <begin position="26"/>
        <end position="250"/>
    </location>
</feature>
<feature type="signal peptide" evidence="1">
    <location>
        <begin position="1"/>
        <end position="25"/>
    </location>
</feature>
<comment type="caution">
    <text evidence="2">The sequence shown here is derived from an EMBL/GenBank/DDBJ whole genome shotgun (WGS) entry which is preliminary data.</text>
</comment>
<gene>
    <name evidence="2" type="ORF">CPB83DRAFT_857833</name>
</gene>
<evidence type="ECO:0000313" key="3">
    <source>
        <dbReference type="Proteomes" id="UP000807306"/>
    </source>
</evidence>
<dbReference type="AlphaFoldDB" id="A0A9P6ECT8"/>
<evidence type="ECO:0000256" key="1">
    <source>
        <dbReference type="SAM" id="SignalP"/>
    </source>
</evidence>